<evidence type="ECO:0000313" key="3">
    <source>
        <dbReference type="Proteomes" id="UP000789901"/>
    </source>
</evidence>
<comment type="caution">
    <text evidence="2">The sequence shown here is derived from an EMBL/GenBank/DDBJ whole genome shotgun (WGS) entry which is preliminary data.</text>
</comment>
<feature type="coiled-coil region" evidence="1">
    <location>
        <begin position="392"/>
        <end position="426"/>
    </location>
</feature>
<gene>
    <name evidence="2" type="ORF">GMARGA_LOCUS24077</name>
</gene>
<dbReference type="Pfam" id="PF01245">
    <property type="entry name" value="Ribosomal_L19"/>
    <property type="match status" value="1"/>
</dbReference>
<evidence type="ECO:0000313" key="2">
    <source>
        <dbReference type="EMBL" id="CAG8805373.1"/>
    </source>
</evidence>
<dbReference type="InterPro" id="IPR032675">
    <property type="entry name" value="LRR_dom_sf"/>
</dbReference>
<name>A0ABN7VYD0_GIGMA</name>
<evidence type="ECO:0000256" key="1">
    <source>
        <dbReference type="SAM" id="Coils"/>
    </source>
</evidence>
<reference evidence="2 3" key="1">
    <citation type="submission" date="2021-06" db="EMBL/GenBank/DDBJ databases">
        <authorList>
            <person name="Kallberg Y."/>
            <person name="Tangrot J."/>
            <person name="Rosling A."/>
        </authorList>
    </citation>
    <scope>NUCLEOTIDE SEQUENCE [LARGE SCALE GENOMIC DNA]</scope>
    <source>
        <strain evidence="2 3">120-4 pot B 10/14</strain>
    </source>
</reference>
<accession>A0ABN7VYD0</accession>
<dbReference type="EMBL" id="CAJVQB010025023">
    <property type="protein sequence ID" value="CAG8805373.1"/>
    <property type="molecule type" value="Genomic_DNA"/>
</dbReference>
<dbReference type="Gene3D" id="3.80.10.10">
    <property type="entry name" value="Ribonuclease Inhibitor"/>
    <property type="match status" value="1"/>
</dbReference>
<protein>
    <submittedName>
        <fullName evidence="2">16701_t:CDS:1</fullName>
    </submittedName>
</protein>
<keyword evidence="3" id="KW-1185">Reference proteome</keyword>
<dbReference type="Proteomes" id="UP000789901">
    <property type="component" value="Unassembled WGS sequence"/>
</dbReference>
<proteinExistence type="predicted"/>
<organism evidence="2 3">
    <name type="scientific">Gigaspora margarita</name>
    <dbReference type="NCBI Taxonomy" id="4874"/>
    <lineage>
        <taxon>Eukaryota</taxon>
        <taxon>Fungi</taxon>
        <taxon>Fungi incertae sedis</taxon>
        <taxon>Mucoromycota</taxon>
        <taxon>Glomeromycotina</taxon>
        <taxon>Glomeromycetes</taxon>
        <taxon>Diversisporales</taxon>
        <taxon>Gigasporaceae</taxon>
        <taxon>Gigaspora</taxon>
    </lineage>
</organism>
<keyword evidence="1" id="KW-0175">Coiled coil</keyword>
<dbReference type="InterPro" id="IPR001857">
    <property type="entry name" value="Ribosomal_bL19"/>
</dbReference>
<dbReference type="SUPFAM" id="SSF50104">
    <property type="entry name" value="Translation proteins SH3-like domain"/>
    <property type="match status" value="1"/>
</dbReference>
<dbReference type="InterPro" id="IPR008991">
    <property type="entry name" value="Translation_prot_SH3-like_sf"/>
</dbReference>
<sequence length="448" mass="51810">MNVLETQSQQKHQVNHLTEPDPNCDFLIKRKPLEVLKELPIQQDLKTLLKLMAESGQNLGSGTAYRILKVVKKLSQSEDYNFPEFFLIVRLKKDQIKGAEEILVHLETFANWLENELKRTIEALKQLPKDSQRSIGYGECSSVAKYLARVETNSPDDMGYGQFLYCEDDNQNYPINDVCNNTNDPENLGKRREEIVSLNISGLNIDSRILMGDLYLKGFGKLKKLDCSFNYGLTNVNEKNLEFLNCSNNPINNLTLNNSPNLISFDCFGPKLAIFYPTSTALATTTIYANDPVLVGSTIAEITQPYFRTDLPQLTVGDKIEVITKNFDPREKNEKPKYRLTHFKGTVIAQKNPKRISYTLSVLKESSRINRPVRRAKLYFLERETARKKDNEKEYQRKLMAQKRVRKKVEQRVQQVMANLEKFFEKILIQNRLQKEFRLPLTLRAVRK</sequence>